<dbReference type="RefSeq" id="WP_377934472.1">
    <property type="nucleotide sequence ID" value="NZ_JBHUEA010000014.1"/>
</dbReference>
<keyword evidence="2" id="KW-1185">Reference proteome</keyword>
<reference evidence="2" key="1">
    <citation type="journal article" date="2019" name="Int. J. Syst. Evol. Microbiol.">
        <title>The Global Catalogue of Microorganisms (GCM) 10K type strain sequencing project: providing services to taxonomists for standard genome sequencing and annotation.</title>
        <authorList>
            <consortium name="The Broad Institute Genomics Platform"/>
            <consortium name="The Broad Institute Genome Sequencing Center for Infectious Disease"/>
            <person name="Wu L."/>
            <person name="Ma J."/>
        </authorList>
    </citation>
    <scope>NUCLEOTIDE SEQUENCE [LARGE SCALE GENOMIC DNA]</scope>
    <source>
        <strain evidence="2">CGMCC 1.12471</strain>
    </source>
</reference>
<name>A0ABW4LGH4_9MICO</name>
<evidence type="ECO:0000313" key="1">
    <source>
        <dbReference type="EMBL" id="MFD1721858.1"/>
    </source>
</evidence>
<dbReference type="EMBL" id="JBHUEA010000014">
    <property type="protein sequence ID" value="MFD1721858.1"/>
    <property type="molecule type" value="Genomic_DNA"/>
</dbReference>
<gene>
    <name evidence="1" type="ORF">ACFSBI_09870</name>
</gene>
<organism evidence="1 2">
    <name type="scientific">Amnibacterium endophyticum</name>
    <dbReference type="NCBI Taxonomy" id="2109337"/>
    <lineage>
        <taxon>Bacteria</taxon>
        <taxon>Bacillati</taxon>
        <taxon>Actinomycetota</taxon>
        <taxon>Actinomycetes</taxon>
        <taxon>Micrococcales</taxon>
        <taxon>Microbacteriaceae</taxon>
        <taxon>Amnibacterium</taxon>
    </lineage>
</organism>
<evidence type="ECO:0000313" key="2">
    <source>
        <dbReference type="Proteomes" id="UP001597347"/>
    </source>
</evidence>
<protein>
    <submittedName>
        <fullName evidence="1">Uncharacterized protein</fullName>
    </submittedName>
</protein>
<sequence length="272" mass="30642">MGHLKDVHCYPYSGWFDIPWGLPKPLEQDPTTDELDIDAAARSSRRVTEAISAEISSSNLPAPRSSHRIMLDVYDGPDISVTAFDQRTYDFGRLQIPRGFRHFNPDTRAELLADAVTQHLSDLATLRDWDHSVLSAAVRRARDSGWAATFVGSWKRTPDRHSRVRLFGQIHDDGYARWRIGVSDLHTETHLTESDEARGWTWLKNLKRSAAGARFLDDHRLEVPSGSMFLTETQVVDIRSGTVTADYEVPPLSYPGDATLEPPRPAIHSTIE</sequence>
<accession>A0ABW4LGH4</accession>
<dbReference type="Proteomes" id="UP001597347">
    <property type="component" value="Unassembled WGS sequence"/>
</dbReference>
<proteinExistence type="predicted"/>
<comment type="caution">
    <text evidence="1">The sequence shown here is derived from an EMBL/GenBank/DDBJ whole genome shotgun (WGS) entry which is preliminary data.</text>
</comment>